<feature type="region of interest" description="Disordered" evidence="7">
    <location>
        <begin position="1328"/>
        <end position="1349"/>
    </location>
</feature>
<sequence length="1514" mass="167515">MRLFSYTIPLVFSCLLLFLCQSSQAASVVQIGDDGLDGGNSIGTWLRGNFLQSQFQVPFKGWFDRAGNIFHSPEPDFWKDATALEGKFKEYADRLIKQAKTSYKDVARSFDDVNQRVQYIVEASAELRNSIALKARAQDFTFEHFSEELSKQLGGALEELREEFPPTNQAPGHERRREMVERALAKVEERMLAVARKFGLDEADVHKFFAAAGPHIVDVVTTTGDIVQQHPVLVTTVLSAVVGLIIPESLILRPIFSLFGFGPYGPVKGTAAAGIQRWLYGAAVPAGSWFSILQRVGMYARQGPRPRLPWYSRKNKLSMAKVESSSTVDVPVVSGPKRDGVEDRGWIDDVGSFFSDVVPKVIWGKVTAVSGDVGDFSKNKLQDMEMQFKDVSHHVAELQERMQHVLAASQRLRGEVSARATQHGFTIEDFSQELEGHWVTATEELKGMFDPLDEAPSHDDRLKLAESVFDKAGAGLVVVGAKFGIAESETGAFCDAARPHVVHIVTVIGDVLEQHPILLEVLLPLVLGWIIGEVWILGSLLRLFGFGPAGPVKGGVAAWIQRALFRGTVPAGGWFASLQRAGMKGVGKVGSTDLRTQLTTHDFAAARLEGSGAMDSGVLDQGTCFVRSSVRASATSIPIGSASSLLALRKRHASVQSTYDEDILRGLPYLPDGAQTNSPQQLSPVLHPVTRITTPPPIDRLDATPLSRALGFDVGHSSRGPASDPGPHAISSQATDPGHSTGVCDMHWSAHETLGLVLKSDRPADWKNPSVQSTQPTDKFTVKIKSLFPTYAMDINRYSRQPTEDEEKLPVDPIERESMYIMAPLTTNYDDNHGECIAAGLAGWKRVVHPEGALYWFHEKQRVFTDAPMANPAFREAATQSIAQLGEMVSVGQYHVPEDAELVLELHKQRSKADNGVSGRHSSRKKPTYRFSVGYYFVTHKTRRIFWLEEYNITSLFENLKGVTNKGHMGLAVEQQYWQHCEFFPYARPVRQNIIDELSEIVFHYMSEMITSDTSLTPFNEDELSKVKEVVDHAQQVEGKPFDHTICIIARLMRTLIRNRFFHFHGQTVARLNSDQPLFTDEGKKAEMSRFTRIFMLLLFNAPNPHLKRLRSVWIDKVVNQVPWKKFVDELNTEWKGYTLYSTVLLTVNLSLLALFNVMPQTSFSDNGGTYQQTVAEIMSYVSTAWSVGSVVTSLILVRQNETNSRQSIDEAVQFLNTVSTNKHGIEMLAIIYSLPFGFLLWGLLFFSMAFLALAFQHTLTATRVGVAVASLITLALVIWPVVVAKEFLTKKFWTELRKEFATAWQEKDVVQFLDIFGLPVSEEKRAQSRKQRKLGRNSPSRSTTRTDTCMTADDATTLQLRRPTAHGVPAVTGEEPEAPSPQNPEILARVGLTSTALVLGNTEGPIASYQSMNIGSNAAAGTTPASARGGASSPADPPARQQSVLKRASTVIGERVEDWRTRRERKMSKKHGPKRSRSRTHVPSGDAMGLGSMSVREQADAPYVGGPGAETNV</sequence>
<dbReference type="InterPro" id="IPR009311">
    <property type="entry name" value="IFI6/IFI27-like"/>
</dbReference>
<feature type="transmembrane region" description="Helical" evidence="8">
    <location>
        <begin position="1230"/>
        <end position="1256"/>
    </location>
</feature>
<dbReference type="GeneID" id="19203080"/>
<evidence type="ECO:0000256" key="3">
    <source>
        <dbReference type="ARBA" id="ARBA00022692"/>
    </source>
</evidence>
<keyword evidence="4 8" id="KW-1133">Transmembrane helix</keyword>
<dbReference type="PANTHER" id="PTHR16932">
    <property type="entry name" value="INTERFERON ALPHA-INDUCIBLE PROTEIN 27"/>
    <property type="match status" value="1"/>
</dbReference>
<dbReference type="Gene3D" id="6.10.110.10">
    <property type="match status" value="2"/>
</dbReference>
<evidence type="ECO:0000256" key="1">
    <source>
        <dbReference type="ARBA" id="ARBA00004141"/>
    </source>
</evidence>
<proteinExistence type="inferred from homology"/>
<feature type="chain" id="PRO_5024274671" evidence="9">
    <location>
        <begin position="26"/>
        <end position="1514"/>
    </location>
</feature>
<dbReference type="PANTHER" id="PTHR16932:SF18">
    <property type="entry name" value="INTERFERON, ALPHA-INDUCIBLE PROTEIN 27-LIKE 2"/>
    <property type="match status" value="1"/>
</dbReference>
<evidence type="ECO:0000256" key="9">
    <source>
        <dbReference type="SAM" id="SignalP"/>
    </source>
</evidence>
<evidence type="ECO:0000256" key="5">
    <source>
        <dbReference type="ARBA" id="ARBA00023136"/>
    </source>
</evidence>
<feature type="region of interest" description="Disordered" evidence="7">
    <location>
        <begin position="714"/>
        <end position="741"/>
    </location>
</feature>
<keyword evidence="3 8" id="KW-0812">Transmembrane</keyword>
<feature type="region of interest" description="Disordered" evidence="7">
    <location>
        <begin position="1420"/>
        <end position="1514"/>
    </location>
</feature>
<keyword evidence="11" id="KW-1185">Reference proteome</keyword>
<dbReference type="InterPro" id="IPR038213">
    <property type="entry name" value="IFI6/IFI27-like_sf"/>
</dbReference>
<reference evidence="11" key="1">
    <citation type="journal article" date="2012" name="Science">
        <title>The Paleozoic origin of enzymatic lignin decomposition reconstructed from 31 fungal genomes.</title>
        <authorList>
            <person name="Floudas D."/>
            <person name="Binder M."/>
            <person name="Riley R."/>
            <person name="Barry K."/>
            <person name="Blanchette R.A."/>
            <person name="Henrissat B."/>
            <person name="Martinez A.T."/>
            <person name="Otillar R."/>
            <person name="Spatafora J.W."/>
            <person name="Yadav J.S."/>
            <person name="Aerts A."/>
            <person name="Benoit I."/>
            <person name="Boyd A."/>
            <person name="Carlson A."/>
            <person name="Copeland A."/>
            <person name="Coutinho P.M."/>
            <person name="de Vries R.P."/>
            <person name="Ferreira P."/>
            <person name="Findley K."/>
            <person name="Foster B."/>
            <person name="Gaskell J."/>
            <person name="Glotzer D."/>
            <person name="Gorecki P."/>
            <person name="Heitman J."/>
            <person name="Hesse C."/>
            <person name="Hori C."/>
            <person name="Igarashi K."/>
            <person name="Jurgens J.A."/>
            <person name="Kallen N."/>
            <person name="Kersten P."/>
            <person name="Kohler A."/>
            <person name="Kuees U."/>
            <person name="Kumar T.K.A."/>
            <person name="Kuo A."/>
            <person name="LaButti K."/>
            <person name="Larrondo L.F."/>
            <person name="Lindquist E."/>
            <person name="Ling A."/>
            <person name="Lombard V."/>
            <person name="Lucas S."/>
            <person name="Lundell T."/>
            <person name="Martin R."/>
            <person name="McLaughlin D.J."/>
            <person name="Morgenstern I."/>
            <person name="Morin E."/>
            <person name="Murat C."/>
            <person name="Nagy L.G."/>
            <person name="Nolan M."/>
            <person name="Ohm R.A."/>
            <person name="Patyshakuliyeva A."/>
            <person name="Rokas A."/>
            <person name="Ruiz-Duenas F.J."/>
            <person name="Sabat G."/>
            <person name="Salamov A."/>
            <person name="Samejima M."/>
            <person name="Schmutz J."/>
            <person name="Slot J.C."/>
            <person name="St John F."/>
            <person name="Stenlid J."/>
            <person name="Sun H."/>
            <person name="Sun S."/>
            <person name="Syed K."/>
            <person name="Tsang A."/>
            <person name="Wiebenga A."/>
            <person name="Young D."/>
            <person name="Pisabarro A."/>
            <person name="Eastwood D.C."/>
            <person name="Martin F."/>
            <person name="Cullen D."/>
            <person name="Grigoriev I.V."/>
            <person name="Hibbett D.S."/>
        </authorList>
    </citation>
    <scope>NUCLEOTIDE SEQUENCE [LARGE SCALE GENOMIC DNA]</scope>
    <source>
        <strain evidence="11">RWD-64-598 SS2</strain>
    </source>
</reference>
<feature type="signal peptide" evidence="9">
    <location>
        <begin position="1"/>
        <end position="25"/>
    </location>
</feature>
<feature type="transmembrane region" description="Helical" evidence="8">
    <location>
        <begin position="1268"/>
        <end position="1289"/>
    </location>
</feature>
<gene>
    <name evidence="10" type="ORF">CONPUDRAFT_152843</name>
</gene>
<evidence type="ECO:0000256" key="8">
    <source>
        <dbReference type="SAM" id="Phobius"/>
    </source>
</evidence>
<comment type="subcellular location">
    <subcellularLocation>
        <location evidence="1">Membrane</location>
        <topology evidence="1">Multi-pass membrane protein</topology>
    </subcellularLocation>
</comment>
<keyword evidence="5 8" id="KW-0472">Membrane</keyword>
<feature type="coiled-coil region" evidence="6">
    <location>
        <begin position="381"/>
        <end position="415"/>
    </location>
</feature>
<dbReference type="GO" id="GO:0016020">
    <property type="term" value="C:membrane"/>
    <property type="evidence" value="ECO:0007669"/>
    <property type="project" value="UniProtKB-SubCell"/>
</dbReference>
<accession>A0A5M3MTT1</accession>
<comment type="similarity">
    <text evidence="2">Belongs to the IFI6/IFI27 family.</text>
</comment>
<keyword evidence="6" id="KW-0175">Coiled coil</keyword>
<comment type="caution">
    <text evidence="10">The sequence shown here is derived from an EMBL/GenBank/DDBJ whole genome shotgun (WGS) entry which is preliminary data.</text>
</comment>
<dbReference type="EMBL" id="JH711577">
    <property type="protein sequence ID" value="EIW81951.1"/>
    <property type="molecule type" value="Genomic_DNA"/>
</dbReference>
<name>A0A5M3MTT1_CONPW</name>
<feature type="compositionally biased region" description="Low complexity" evidence="7">
    <location>
        <begin position="1420"/>
        <end position="1441"/>
    </location>
</feature>
<protein>
    <submittedName>
        <fullName evidence="10">Uncharacterized protein</fullName>
    </submittedName>
</protein>
<evidence type="ECO:0000313" key="10">
    <source>
        <dbReference type="EMBL" id="EIW81951.1"/>
    </source>
</evidence>
<organism evidence="10 11">
    <name type="scientific">Coniophora puteana (strain RWD-64-598)</name>
    <name type="common">Brown rot fungus</name>
    <dbReference type="NCBI Taxonomy" id="741705"/>
    <lineage>
        <taxon>Eukaryota</taxon>
        <taxon>Fungi</taxon>
        <taxon>Dikarya</taxon>
        <taxon>Basidiomycota</taxon>
        <taxon>Agaricomycotina</taxon>
        <taxon>Agaricomycetes</taxon>
        <taxon>Agaricomycetidae</taxon>
        <taxon>Boletales</taxon>
        <taxon>Coniophorineae</taxon>
        <taxon>Coniophoraceae</taxon>
        <taxon>Coniophora</taxon>
    </lineage>
</organism>
<evidence type="ECO:0000256" key="6">
    <source>
        <dbReference type="SAM" id="Coils"/>
    </source>
</evidence>
<dbReference type="OrthoDB" id="440424at2759"/>
<feature type="compositionally biased region" description="Basic residues" evidence="7">
    <location>
        <begin position="1463"/>
        <end position="1481"/>
    </location>
</feature>
<evidence type="ECO:0000256" key="2">
    <source>
        <dbReference type="ARBA" id="ARBA00007262"/>
    </source>
</evidence>
<evidence type="ECO:0000256" key="4">
    <source>
        <dbReference type="ARBA" id="ARBA00022989"/>
    </source>
</evidence>
<evidence type="ECO:0000313" key="11">
    <source>
        <dbReference type="Proteomes" id="UP000053558"/>
    </source>
</evidence>
<dbReference type="KEGG" id="cput:CONPUDRAFT_152843"/>
<dbReference type="Proteomes" id="UP000053558">
    <property type="component" value="Unassembled WGS sequence"/>
</dbReference>
<dbReference type="RefSeq" id="XP_007767792.1">
    <property type="nucleotide sequence ID" value="XM_007769602.1"/>
</dbReference>
<keyword evidence="9" id="KW-0732">Signal</keyword>
<evidence type="ECO:0000256" key="7">
    <source>
        <dbReference type="SAM" id="MobiDB-lite"/>
    </source>
</evidence>